<keyword evidence="2" id="KW-1185">Reference proteome</keyword>
<dbReference type="OrthoDB" id="105196at2759"/>
<evidence type="ECO:0000313" key="2">
    <source>
        <dbReference type="Proteomes" id="UP000237271"/>
    </source>
</evidence>
<accession>A0A2P4XYD3</accession>
<evidence type="ECO:0000313" key="1">
    <source>
        <dbReference type="EMBL" id="POM70489.1"/>
    </source>
</evidence>
<reference evidence="1 2" key="1">
    <citation type="journal article" date="2017" name="Genome Biol. Evol.">
        <title>Phytophthora megakarya and P. palmivora, closely related causal agents of cacao black pod rot, underwent increases in genome sizes and gene numbers by different mechanisms.</title>
        <authorList>
            <person name="Ali S.S."/>
            <person name="Shao J."/>
            <person name="Lary D.J."/>
            <person name="Kronmiller B."/>
            <person name="Shen D."/>
            <person name="Strem M.D."/>
            <person name="Amoako-Attah I."/>
            <person name="Akrofi A.Y."/>
            <person name="Begoude B.A."/>
            <person name="Ten Hoopen G.M."/>
            <person name="Coulibaly K."/>
            <person name="Kebe B.I."/>
            <person name="Melnick R.L."/>
            <person name="Guiltinan M.J."/>
            <person name="Tyler B.M."/>
            <person name="Meinhardt L.W."/>
            <person name="Bailey B.A."/>
        </authorList>
    </citation>
    <scope>NUCLEOTIDE SEQUENCE [LARGE SCALE GENOMIC DNA]</scope>
    <source>
        <strain evidence="2">sbr112.9</strain>
    </source>
</reference>
<protein>
    <submittedName>
        <fullName evidence="1">Avr1b-1 Avirulence-like protein</fullName>
    </submittedName>
</protein>
<dbReference type="AlphaFoldDB" id="A0A2P4XYD3"/>
<gene>
    <name evidence="1" type="ORF">PHPALM_13059</name>
</gene>
<comment type="caution">
    <text evidence="1">The sequence shown here is derived from an EMBL/GenBank/DDBJ whole genome shotgun (WGS) entry which is preliminary data.</text>
</comment>
<organism evidence="1 2">
    <name type="scientific">Phytophthora palmivora</name>
    <dbReference type="NCBI Taxonomy" id="4796"/>
    <lineage>
        <taxon>Eukaryota</taxon>
        <taxon>Sar</taxon>
        <taxon>Stramenopiles</taxon>
        <taxon>Oomycota</taxon>
        <taxon>Peronosporomycetes</taxon>
        <taxon>Peronosporales</taxon>
        <taxon>Peronosporaceae</taxon>
        <taxon>Phytophthora</taxon>
    </lineage>
</organism>
<name>A0A2P4XYD3_9STRA</name>
<proteinExistence type="predicted"/>
<dbReference type="Proteomes" id="UP000237271">
    <property type="component" value="Unassembled WGS sequence"/>
</dbReference>
<sequence>MWEGSSASGDLQCESSNRTIYAQVRDASTGAAINEKVTVDSKVFCNHYLPDGSVAYLSMGTTSTSVQVVRFFRWKSGI</sequence>
<dbReference type="EMBL" id="NCKW01006978">
    <property type="protein sequence ID" value="POM70489.1"/>
    <property type="molecule type" value="Genomic_DNA"/>
</dbReference>